<dbReference type="Pfam" id="PF07949">
    <property type="entry name" value="YbbR"/>
    <property type="match status" value="3"/>
</dbReference>
<feature type="region of interest" description="Disordered" evidence="1">
    <location>
        <begin position="308"/>
        <end position="349"/>
    </location>
</feature>
<evidence type="ECO:0000313" key="3">
    <source>
        <dbReference type="Proteomes" id="UP000190042"/>
    </source>
</evidence>
<gene>
    <name evidence="2" type="ORF">SAMN04244570_3194</name>
</gene>
<name>A0A1T4YP50_9BACL</name>
<dbReference type="EMBL" id="FUYJ01000007">
    <property type="protein sequence ID" value="SKB03490.1"/>
    <property type="molecule type" value="Genomic_DNA"/>
</dbReference>
<dbReference type="InterPro" id="IPR012505">
    <property type="entry name" value="YbbR"/>
</dbReference>
<dbReference type="Proteomes" id="UP000190042">
    <property type="component" value="Unassembled WGS sequence"/>
</dbReference>
<evidence type="ECO:0000313" key="2">
    <source>
        <dbReference type="EMBL" id="SKB03490.1"/>
    </source>
</evidence>
<keyword evidence="3" id="KW-1185">Reference proteome</keyword>
<dbReference type="AlphaFoldDB" id="A0A1T4YP50"/>
<dbReference type="Gene3D" id="2.170.120.40">
    <property type="entry name" value="YbbR-like domain"/>
    <property type="match status" value="2"/>
</dbReference>
<feature type="compositionally biased region" description="Acidic residues" evidence="1">
    <location>
        <begin position="318"/>
        <end position="337"/>
    </location>
</feature>
<organism evidence="2 3">
    <name type="scientific">Sporosarcina newyorkensis</name>
    <dbReference type="NCBI Taxonomy" id="759851"/>
    <lineage>
        <taxon>Bacteria</taxon>
        <taxon>Bacillati</taxon>
        <taxon>Bacillota</taxon>
        <taxon>Bacilli</taxon>
        <taxon>Bacillales</taxon>
        <taxon>Caryophanaceae</taxon>
        <taxon>Sporosarcina</taxon>
    </lineage>
</organism>
<evidence type="ECO:0000256" key="1">
    <source>
        <dbReference type="SAM" id="MobiDB-lite"/>
    </source>
</evidence>
<proteinExistence type="predicted"/>
<dbReference type="Gene3D" id="2.170.120.30">
    <property type="match status" value="2"/>
</dbReference>
<dbReference type="InterPro" id="IPR053154">
    <property type="entry name" value="c-di-AMP_regulator"/>
</dbReference>
<protein>
    <submittedName>
        <fullName evidence="2">YbbR domain-containing protein</fullName>
    </submittedName>
</protein>
<dbReference type="PANTHER" id="PTHR37804:SF1">
    <property type="entry name" value="CDAA REGULATORY PROTEIN CDAR"/>
    <property type="match status" value="1"/>
</dbReference>
<dbReference type="RefSeq" id="WP_009498951.1">
    <property type="nucleotide sequence ID" value="NZ_FUYJ01000007.1"/>
</dbReference>
<sequence>MDKFMDSPWSLRLIALFLAIMLFFTVKAEDQTSRNTANDVVALIQDVPVEVYYDTENLVVTGVPEMVNLTIEGPANIVQTTKVLKDFTLKLDLQNLTLGEHTVRIQAENLSDKLDVRLDPATVHVNIEEKVTQSFRVDPEMNTRLLAEGYEVKNIEVQPATISVTGAKSIVEAISFVKVSVTGDNNLNKSFEQKARVRILDRDLNKMSVLLDPEEVTVKVDVQEYSREVPVKLIRKGKAADELTIESLTPVDELVRVYGAKSAVEAINEIPVEVDLSKVSKSGKFEVDVKKPEGVSKVTPNKIKVQVKVSGDSTKSDESEESVEEEVTMGDTEEPEAETPPTTPTTAQVTQQITDIPISVRNLDPIYTASIKQPSNGNVSLQVTGDKAVVERLKQTDIAVYIDAANVNAEGEVSGPLLVEAPKEISWKLAVRSAVFDVQLVEAKTKA</sequence>
<dbReference type="PANTHER" id="PTHR37804">
    <property type="entry name" value="CDAA REGULATORY PROTEIN CDAR"/>
    <property type="match status" value="1"/>
</dbReference>
<accession>A0A1T4YP50</accession>
<reference evidence="3" key="1">
    <citation type="submission" date="2017-02" db="EMBL/GenBank/DDBJ databases">
        <authorList>
            <person name="Varghese N."/>
            <person name="Submissions S."/>
        </authorList>
    </citation>
    <scope>NUCLEOTIDE SEQUENCE [LARGE SCALE GENOMIC DNA]</scope>
    <source>
        <strain evidence="3">DSM 23966</strain>
    </source>
</reference>